<keyword evidence="1" id="KW-0547">Nucleotide-binding</keyword>
<dbReference type="InterPro" id="IPR011880">
    <property type="entry name" value="PA_CoA_ligase"/>
</dbReference>
<feature type="domain" description="AMP-dependent ligase C-terminal" evidence="3">
    <location>
        <begin position="336"/>
        <end position="432"/>
    </location>
</feature>
<dbReference type="EMBL" id="FCOW01000037">
    <property type="protein sequence ID" value="CVK21527.1"/>
    <property type="molecule type" value="Genomic_DNA"/>
</dbReference>
<comment type="function">
    <text evidence="1">Catalyzes the activation of phenylacetic acid (PA) to phenylacetyl-CoA (PA-CoA).</text>
</comment>
<evidence type="ECO:0000256" key="1">
    <source>
        <dbReference type="PIRNR" id="PIRNR006444"/>
    </source>
</evidence>
<dbReference type="InterPro" id="IPR028154">
    <property type="entry name" value="AMP-dep_Lig_C"/>
</dbReference>
<dbReference type="InterPro" id="IPR000873">
    <property type="entry name" value="AMP-dep_synth/lig_dom"/>
</dbReference>
<accession>A0ABM9WA52</accession>
<dbReference type="PANTHER" id="PTHR43439:SF1">
    <property type="entry name" value="PHENYLACETATE-COENZYME A LIGASE"/>
    <property type="match status" value="1"/>
</dbReference>
<proteinExistence type="inferred from homology"/>
<evidence type="ECO:0000313" key="5">
    <source>
        <dbReference type="Proteomes" id="UP000245702"/>
    </source>
</evidence>
<dbReference type="EC" id="6.2.1.30" evidence="1"/>
<name>A0ABM9WA52_9FIRM</name>
<dbReference type="InterPro" id="IPR045851">
    <property type="entry name" value="AMP-bd_C_sf"/>
</dbReference>
<gene>
    <name evidence="4" type="ORF">SSPH_04219</name>
</gene>
<evidence type="ECO:0000259" key="3">
    <source>
        <dbReference type="Pfam" id="PF14535"/>
    </source>
</evidence>
<comment type="catalytic activity">
    <reaction evidence="1">
        <text>2-phenylacetate + ATP + CoA = phenylacetyl-CoA + AMP + diphosphate</text>
        <dbReference type="Rhea" id="RHEA:20956"/>
        <dbReference type="ChEBI" id="CHEBI:18401"/>
        <dbReference type="ChEBI" id="CHEBI:30616"/>
        <dbReference type="ChEBI" id="CHEBI:33019"/>
        <dbReference type="ChEBI" id="CHEBI:57287"/>
        <dbReference type="ChEBI" id="CHEBI:57390"/>
        <dbReference type="ChEBI" id="CHEBI:456215"/>
        <dbReference type="EC" id="6.2.1.30"/>
    </reaction>
</comment>
<dbReference type="Gene3D" id="3.30.300.30">
    <property type="match status" value="1"/>
</dbReference>
<comment type="pathway">
    <text evidence="1">Aromatic compound metabolism; phenylacetate degradation.</text>
</comment>
<dbReference type="Pfam" id="PF00501">
    <property type="entry name" value="AMP-binding"/>
    <property type="match status" value="1"/>
</dbReference>
<keyword evidence="1 4" id="KW-0436">Ligase</keyword>
<evidence type="ECO:0000259" key="2">
    <source>
        <dbReference type="Pfam" id="PF00501"/>
    </source>
</evidence>
<organism evidence="4 5">
    <name type="scientific">Sporomusa sphaeroides DSM 2875</name>
    <dbReference type="NCBI Taxonomy" id="1337886"/>
    <lineage>
        <taxon>Bacteria</taxon>
        <taxon>Bacillati</taxon>
        <taxon>Bacillota</taxon>
        <taxon>Negativicutes</taxon>
        <taxon>Selenomonadales</taxon>
        <taxon>Sporomusaceae</taxon>
        <taxon>Sporomusa</taxon>
    </lineage>
</organism>
<dbReference type="InterPro" id="IPR051414">
    <property type="entry name" value="Adenylate-forming_Reductase"/>
</dbReference>
<comment type="caution">
    <text evidence="4">The sequence shown here is derived from an EMBL/GenBank/DDBJ whole genome shotgun (WGS) entry which is preliminary data.</text>
</comment>
<dbReference type="Pfam" id="PF14535">
    <property type="entry name" value="AMP-binding_C_2"/>
    <property type="match status" value="1"/>
</dbReference>
<dbReference type="PANTHER" id="PTHR43439">
    <property type="entry name" value="PHENYLACETATE-COENZYME A LIGASE"/>
    <property type="match status" value="1"/>
</dbReference>
<dbReference type="PIRSF" id="PIRSF006444">
    <property type="entry name" value="PaaK"/>
    <property type="match status" value="1"/>
</dbReference>
<dbReference type="GO" id="GO:0047475">
    <property type="term" value="F:phenylacetate-CoA ligase activity"/>
    <property type="evidence" value="ECO:0007669"/>
    <property type="project" value="UniProtKB-EC"/>
</dbReference>
<evidence type="ECO:0000313" key="4">
    <source>
        <dbReference type="EMBL" id="CVK21527.1"/>
    </source>
</evidence>
<dbReference type="InterPro" id="IPR042099">
    <property type="entry name" value="ANL_N_sf"/>
</dbReference>
<dbReference type="SUPFAM" id="SSF56801">
    <property type="entry name" value="Acetyl-CoA synthetase-like"/>
    <property type="match status" value="1"/>
</dbReference>
<reference evidence="4 5" key="1">
    <citation type="submission" date="2016-01" db="EMBL/GenBank/DDBJ databases">
        <authorList>
            <person name="Brown R."/>
        </authorList>
    </citation>
    <scope>NUCLEOTIDE SEQUENCE [LARGE SCALE GENOMIC DNA]</scope>
    <source>
        <strain evidence="4">Sporomusa sphaeroides DSM 2875</strain>
    </source>
</reference>
<dbReference type="RefSeq" id="WP_233139174.1">
    <property type="nucleotide sequence ID" value="NZ_CP146991.1"/>
</dbReference>
<feature type="domain" description="AMP-dependent synthetase/ligase" evidence="2">
    <location>
        <begin position="92"/>
        <end position="287"/>
    </location>
</feature>
<sequence length="448" mass="49860">MCMIWDKDAECMARKPMEELQLERLRQVVQRVYENVPFYRQALDTAKVGLNHIRSLQDISLLPFTTKDDIRNNYPYGLFSSPMKKIVRLHASSGTTGKPTVVGYTKNDIELWAEMVTRLAVAGGATDDDVAQVAFGYGLFTGAFGLHYGLERLGAAIVPASTGNTERQIMLMQDFGTTVLVSTPSYALYLAETAYSMGIDAKSLNVRLGLFGAEGCSEELRQVIERMWGISAVENYGMSELIGPGVSGECECKAGLHINEDHFYPEIIDPVTGTPLPYGETGELVITTMTKEGFPLLRYRTRDITSLNPEPCKCGRTLVRMNKVQGRTDDMLKIRGVNIFPSQIESVLVGIQEIGPHYNIIVRKKGYLDDLEVMVELADDTLLEDFRKLEGLQDMIRHKLRVILAIDATVRLVQPKTIARSEGKAKRIIDLRDKVDLASGGVKPSDKK</sequence>
<keyword evidence="5" id="KW-1185">Reference proteome</keyword>
<comment type="similarity">
    <text evidence="1">Belongs to the phenylacetyl-CoA ligase family.</text>
</comment>
<protein>
    <recommendedName>
        <fullName evidence="1">Phenylacetate-coenzyme A ligase</fullName>
        <ecNumber evidence="1">6.2.1.30</ecNumber>
    </recommendedName>
    <alternativeName>
        <fullName evidence="1">Phenylacetyl-CoA ligase</fullName>
    </alternativeName>
</protein>
<dbReference type="Proteomes" id="UP000245702">
    <property type="component" value="Unassembled WGS sequence"/>
</dbReference>
<dbReference type="CDD" id="cd05913">
    <property type="entry name" value="PaaK"/>
    <property type="match status" value="1"/>
</dbReference>
<dbReference type="Gene3D" id="3.40.50.12780">
    <property type="entry name" value="N-terminal domain of ligase-like"/>
    <property type="match status" value="1"/>
</dbReference>